<keyword evidence="3" id="KW-1185">Reference proteome</keyword>
<evidence type="ECO:0000313" key="2">
    <source>
        <dbReference type="EMBL" id="MBI9114297.1"/>
    </source>
</evidence>
<gene>
    <name evidence="2" type="ORF">JAV76_04615</name>
</gene>
<proteinExistence type="predicted"/>
<protein>
    <submittedName>
        <fullName evidence="2">Uncharacterized protein</fullName>
    </submittedName>
</protein>
<dbReference type="Proteomes" id="UP000602087">
    <property type="component" value="Unassembled WGS sequence"/>
</dbReference>
<evidence type="ECO:0000313" key="3">
    <source>
        <dbReference type="Proteomes" id="UP000602087"/>
    </source>
</evidence>
<sequence length="61" mass="6923">MGKVEIKWNDAAAKRMFAPVELDRTKSESQQVSDTMKELKKRGVTPDRSAVTKMVRDANKN</sequence>
<organism evidence="2 3">
    <name type="scientific">Sanguibacter suaedae</name>
    <dbReference type="NCBI Taxonomy" id="2795737"/>
    <lineage>
        <taxon>Bacteria</taxon>
        <taxon>Bacillati</taxon>
        <taxon>Actinomycetota</taxon>
        <taxon>Actinomycetes</taxon>
        <taxon>Micrococcales</taxon>
        <taxon>Sanguibacteraceae</taxon>
        <taxon>Sanguibacter</taxon>
    </lineage>
</organism>
<dbReference type="RefSeq" id="WP_198732859.1">
    <property type="nucleotide sequence ID" value="NZ_JAEINH010000003.1"/>
</dbReference>
<reference evidence="2" key="1">
    <citation type="submission" date="2020-12" db="EMBL/GenBank/DDBJ databases">
        <title>Sanguibacter suaedae sp. nov., isolated from Suaeda aralocaspica.</title>
        <authorList>
            <person name="Ma Q."/>
        </authorList>
    </citation>
    <scope>NUCLEOTIDE SEQUENCE</scope>
    <source>
        <strain evidence="2">YZGR15</strain>
    </source>
</reference>
<dbReference type="EMBL" id="JAEINH010000003">
    <property type="protein sequence ID" value="MBI9114297.1"/>
    <property type="molecule type" value="Genomic_DNA"/>
</dbReference>
<accession>A0A934M6I9</accession>
<name>A0A934M6I9_9MICO</name>
<feature type="region of interest" description="Disordered" evidence="1">
    <location>
        <begin position="25"/>
        <end position="47"/>
    </location>
</feature>
<evidence type="ECO:0000256" key="1">
    <source>
        <dbReference type="SAM" id="MobiDB-lite"/>
    </source>
</evidence>
<comment type="caution">
    <text evidence="2">The sequence shown here is derived from an EMBL/GenBank/DDBJ whole genome shotgun (WGS) entry which is preliminary data.</text>
</comment>
<dbReference type="AlphaFoldDB" id="A0A934M6I9"/>